<feature type="domain" description="Enoyl reductase (ER)" evidence="20">
    <location>
        <begin position="420"/>
        <end position="755"/>
    </location>
</feature>
<dbReference type="InterPro" id="IPR036291">
    <property type="entry name" value="NAD(P)-bd_dom_sf"/>
</dbReference>
<keyword evidence="10 19" id="KW-0732">Signal</keyword>
<comment type="subcellular location">
    <subcellularLocation>
        <location evidence="4">Cytoplasm</location>
    </subcellularLocation>
    <subcellularLocation>
        <location evidence="3">Endomembrane system</location>
    </subcellularLocation>
</comment>
<evidence type="ECO:0000313" key="21">
    <source>
        <dbReference type="EMBL" id="KKK26301.1"/>
    </source>
</evidence>
<dbReference type="SUPFAM" id="SSF48208">
    <property type="entry name" value="Six-hairpin glycosidases"/>
    <property type="match status" value="1"/>
</dbReference>
<dbReference type="GO" id="GO:0012505">
    <property type="term" value="C:endomembrane system"/>
    <property type="evidence" value="ECO:0007669"/>
    <property type="project" value="UniProtKB-SubCell"/>
</dbReference>
<dbReference type="GO" id="GO:0005737">
    <property type="term" value="C:cytoplasm"/>
    <property type="evidence" value="ECO:0007669"/>
    <property type="project" value="UniProtKB-SubCell"/>
</dbReference>
<accession>A0A0F8VST8</accession>
<evidence type="ECO:0000313" key="22">
    <source>
        <dbReference type="Proteomes" id="UP000034291"/>
    </source>
</evidence>
<dbReference type="Pfam" id="PF03663">
    <property type="entry name" value="Glyco_hydro_76"/>
    <property type="match status" value="1"/>
</dbReference>
<dbReference type="Gene3D" id="3.90.180.10">
    <property type="entry name" value="Medium-chain alcohol dehydrogenases, catalytic domain"/>
    <property type="match status" value="1"/>
</dbReference>
<comment type="similarity">
    <text evidence="5 18">Belongs to the zinc-containing alcohol dehydrogenase family.</text>
</comment>
<dbReference type="Gene3D" id="3.40.50.720">
    <property type="entry name" value="NAD(P)-binding Rossmann-like Domain"/>
    <property type="match status" value="1"/>
</dbReference>
<dbReference type="InterPro" id="IPR008928">
    <property type="entry name" value="6-hairpin_glycosidase_sf"/>
</dbReference>
<dbReference type="Pfam" id="PF00107">
    <property type="entry name" value="ADH_zinc_N"/>
    <property type="match status" value="1"/>
</dbReference>
<evidence type="ECO:0000256" key="15">
    <source>
        <dbReference type="ARBA" id="ARBA00023136"/>
    </source>
</evidence>
<evidence type="ECO:0000256" key="19">
    <source>
        <dbReference type="SAM" id="SignalP"/>
    </source>
</evidence>
<evidence type="ECO:0000256" key="10">
    <source>
        <dbReference type="ARBA" id="ARBA00022729"/>
    </source>
</evidence>
<dbReference type="PANTHER" id="PTHR12145:SF36">
    <property type="entry name" value="MANNAN ENDO-1,6-ALPHA-MANNOSIDASE DCW1"/>
    <property type="match status" value="1"/>
</dbReference>
<dbReference type="OrthoDB" id="4187847at2759"/>
<evidence type="ECO:0000256" key="7">
    <source>
        <dbReference type="ARBA" id="ARBA00012350"/>
    </source>
</evidence>
<feature type="signal peptide" evidence="19">
    <location>
        <begin position="1"/>
        <end position="17"/>
    </location>
</feature>
<dbReference type="PANTHER" id="PTHR12145">
    <property type="entry name" value="MANNAN ENDO-1,6-ALPHA-MANNOSIDASE DCW1"/>
    <property type="match status" value="1"/>
</dbReference>
<organism evidence="21 22">
    <name type="scientific">Aspergillus rambellii</name>
    <dbReference type="NCBI Taxonomy" id="308745"/>
    <lineage>
        <taxon>Eukaryota</taxon>
        <taxon>Fungi</taxon>
        <taxon>Dikarya</taxon>
        <taxon>Ascomycota</taxon>
        <taxon>Pezizomycotina</taxon>
        <taxon>Eurotiomycetes</taxon>
        <taxon>Eurotiomycetidae</taxon>
        <taxon>Eurotiales</taxon>
        <taxon>Aspergillaceae</taxon>
        <taxon>Aspergillus</taxon>
        <taxon>Aspergillus subgen. Nidulantes</taxon>
    </lineage>
</organism>
<dbReference type="SMART" id="SM00829">
    <property type="entry name" value="PKS_ER"/>
    <property type="match status" value="1"/>
</dbReference>
<dbReference type="SUPFAM" id="SSF50129">
    <property type="entry name" value="GroES-like"/>
    <property type="match status" value="1"/>
</dbReference>
<evidence type="ECO:0000256" key="6">
    <source>
        <dbReference type="ARBA" id="ARBA00009699"/>
    </source>
</evidence>
<comment type="catalytic activity">
    <reaction evidence="1">
        <text>Random hydrolysis of (1-&gt;6)-alpha-D-mannosidic linkages in unbranched (1-&gt;6)-mannans.</text>
        <dbReference type="EC" id="3.2.1.101"/>
    </reaction>
</comment>
<dbReference type="GO" id="GO:0016052">
    <property type="term" value="P:carbohydrate catabolic process"/>
    <property type="evidence" value="ECO:0007669"/>
    <property type="project" value="InterPro"/>
</dbReference>
<dbReference type="InterPro" id="IPR014480">
    <property type="entry name" value="Mannan-1_6-alpha_mannosidase"/>
</dbReference>
<evidence type="ECO:0000256" key="2">
    <source>
        <dbReference type="ARBA" id="ARBA00001947"/>
    </source>
</evidence>
<keyword evidence="22" id="KW-1185">Reference proteome</keyword>
<comment type="caution">
    <text evidence="21">The sequence shown here is derived from an EMBL/GenBank/DDBJ whole genome shotgun (WGS) entry which is preliminary data.</text>
</comment>
<dbReference type="Proteomes" id="UP000034291">
    <property type="component" value="Unassembled WGS sequence"/>
</dbReference>
<dbReference type="SUPFAM" id="SSF51735">
    <property type="entry name" value="NAD(P)-binding Rossmann-fold domains"/>
    <property type="match status" value="1"/>
</dbReference>
<evidence type="ECO:0000256" key="18">
    <source>
        <dbReference type="RuleBase" id="RU361277"/>
    </source>
</evidence>
<dbReference type="InterPro" id="IPR002328">
    <property type="entry name" value="ADH_Zn_CS"/>
</dbReference>
<dbReference type="AlphaFoldDB" id="A0A0F8VST8"/>
<keyword evidence="16" id="KW-0325">Glycoprotein</keyword>
<evidence type="ECO:0000259" key="20">
    <source>
        <dbReference type="SMART" id="SM00829"/>
    </source>
</evidence>
<keyword evidence="12 18" id="KW-0862">Zinc</keyword>
<dbReference type="PROSITE" id="PS00059">
    <property type="entry name" value="ADH_ZINC"/>
    <property type="match status" value="1"/>
</dbReference>
<dbReference type="GO" id="GO:0009272">
    <property type="term" value="P:fungal-type cell wall biogenesis"/>
    <property type="evidence" value="ECO:0007669"/>
    <property type="project" value="TreeGrafter"/>
</dbReference>
<dbReference type="STRING" id="308745.A0A0F8VST8"/>
<dbReference type="InterPro" id="IPR013154">
    <property type="entry name" value="ADH-like_N"/>
</dbReference>
<dbReference type="Gene3D" id="1.50.10.20">
    <property type="match status" value="1"/>
</dbReference>
<keyword evidence="9 18" id="KW-0479">Metal-binding</keyword>
<dbReference type="EMBL" id="JZBS01000464">
    <property type="protein sequence ID" value="KKK26301.1"/>
    <property type="molecule type" value="Genomic_DNA"/>
</dbReference>
<proteinExistence type="inferred from homology"/>
<comment type="similarity">
    <text evidence="6">Belongs to the glycosyl hydrolase 76 family.</text>
</comment>
<dbReference type="GO" id="GO:0004022">
    <property type="term" value="F:alcohol dehydrogenase (NAD+) activity"/>
    <property type="evidence" value="ECO:0007669"/>
    <property type="project" value="UniProtKB-ARBA"/>
</dbReference>
<keyword evidence="14" id="KW-0520">NAD</keyword>
<dbReference type="FunFam" id="3.40.50.720:FF:000039">
    <property type="entry name" value="Alcohol dehydrogenase AdhP"/>
    <property type="match status" value="1"/>
</dbReference>
<evidence type="ECO:0000256" key="8">
    <source>
        <dbReference type="ARBA" id="ARBA00022490"/>
    </source>
</evidence>
<keyword evidence="17" id="KW-0326">Glycosidase</keyword>
<feature type="chain" id="PRO_5002529134" description="mannan endo-1,6-alpha-mannosidase" evidence="19">
    <location>
        <begin position="18"/>
        <end position="759"/>
    </location>
</feature>
<evidence type="ECO:0000256" key="17">
    <source>
        <dbReference type="ARBA" id="ARBA00023295"/>
    </source>
</evidence>
<protein>
    <recommendedName>
        <fullName evidence="7">mannan endo-1,6-alpha-mannosidase</fullName>
        <ecNumber evidence="7">3.2.1.101</ecNumber>
    </recommendedName>
</protein>
<keyword evidence="13" id="KW-0560">Oxidoreductase</keyword>
<evidence type="ECO:0000256" key="3">
    <source>
        <dbReference type="ARBA" id="ARBA00004308"/>
    </source>
</evidence>
<evidence type="ECO:0000256" key="11">
    <source>
        <dbReference type="ARBA" id="ARBA00022801"/>
    </source>
</evidence>
<keyword evidence="15" id="KW-0472">Membrane</keyword>
<gene>
    <name evidence="21" type="ORF">ARAM_001581</name>
</gene>
<dbReference type="GO" id="GO:0008496">
    <property type="term" value="F:mannan endo-1,6-alpha-mannosidase activity"/>
    <property type="evidence" value="ECO:0007669"/>
    <property type="project" value="UniProtKB-EC"/>
</dbReference>
<evidence type="ECO:0000256" key="12">
    <source>
        <dbReference type="ARBA" id="ARBA00022833"/>
    </source>
</evidence>
<dbReference type="InterPro" id="IPR011032">
    <property type="entry name" value="GroES-like_sf"/>
</dbReference>
<dbReference type="FunFam" id="1.50.10.20:FF:000006">
    <property type="entry name" value="Mannan endo-1,6-alpha-mannosidase"/>
    <property type="match status" value="1"/>
</dbReference>
<dbReference type="InterPro" id="IPR020843">
    <property type="entry name" value="ER"/>
</dbReference>
<evidence type="ECO:0000256" key="1">
    <source>
        <dbReference type="ARBA" id="ARBA00001452"/>
    </source>
</evidence>
<dbReference type="EC" id="3.2.1.101" evidence="7"/>
<evidence type="ECO:0000256" key="14">
    <source>
        <dbReference type="ARBA" id="ARBA00023027"/>
    </source>
</evidence>
<reference evidence="21 22" key="1">
    <citation type="submission" date="2015-02" db="EMBL/GenBank/DDBJ databases">
        <title>Draft Genome Sequences of Two Closely-Related Aflatoxigenic Aspergillus Species Obtained from the Cote d'Ivoire.</title>
        <authorList>
            <person name="Moore G.G."/>
            <person name="Beltz S.B."/>
            <person name="Mack B.M."/>
        </authorList>
    </citation>
    <scope>NUCLEOTIDE SEQUENCE [LARGE SCALE GENOMIC DNA]</scope>
    <source>
        <strain evidence="21 22">SRRC1468</strain>
    </source>
</reference>
<evidence type="ECO:0000256" key="5">
    <source>
        <dbReference type="ARBA" id="ARBA00008072"/>
    </source>
</evidence>
<keyword evidence="8" id="KW-0963">Cytoplasm</keyword>
<comment type="cofactor">
    <cofactor evidence="2 18">
        <name>Zn(2+)</name>
        <dbReference type="ChEBI" id="CHEBI:29105"/>
    </cofactor>
</comment>
<keyword evidence="11" id="KW-0378">Hydrolase</keyword>
<dbReference type="Pfam" id="PF08240">
    <property type="entry name" value="ADH_N"/>
    <property type="match status" value="1"/>
</dbReference>
<evidence type="ECO:0000256" key="16">
    <source>
        <dbReference type="ARBA" id="ARBA00023180"/>
    </source>
</evidence>
<dbReference type="InterPro" id="IPR005198">
    <property type="entry name" value="Glyco_hydro_76"/>
</dbReference>
<dbReference type="GO" id="GO:0008270">
    <property type="term" value="F:zinc ion binding"/>
    <property type="evidence" value="ECO:0007669"/>
    <property type="project" value="InterPro"/>
</dbReference>
<evidence type="ECO:0000256" key="4">
    <source>
        <dbReference type="ARBA" id="ARBA00004496"/>
    </source>
</evidence>
<dbReference type="CDD" id="cd08297">
    <property type="entry name" value="CAD3"/>
    <property type="match status" value="1"/>
</dbReference>
<evidence type="ECO:0000256" key="9">
    <source>
        <dbReference type="ARBA" id="ARBA00022723"/>
    </source>
</evidence>
<sequence>MRKSWHLLLLLLAGVRAVEMQIDNTDSVKKACKAVAKNMLTHYTGMNPGDVPGNLPDPYYWWEAGAMFGALIDYWYYTGDDTWNNITMQGLLWQAGDSGTFMPSNQTRTEGNDDQGFWAFAAMSAAERGFPNPPDDHPGWLAMAQAVFNTQARRWDTSTCGGGLRWQIFTWNNGYTYKNTISNGCFFNLAARLAKYTGNQTYADWATKVWDWTRDVGFLTDDYMFYDGADDVSNCTHFDKIQWTYNPGVYLLGAASMYNFTNGDPMWKERTEQIINSTSIFFVNNPKDVLQERACEPVNTCEVDQRSFKGYLARWMAASTQMAPFTYDTVIPRLRASATAAAKTCTGGADQAACGLKWTAEKWDGEQDVGIQMAALETWIQMAPISCMGTQLNIYLSAYLRKTMDGIPTHCKAGVVENPGPDFTVKVESVPVPQPGPNDILVRLNVTGLCQSDVHYMLGDIGLSMSKFGVRSPGHEGAGIVVKVGANVTNFKVGDRAGIKPMMDTCNSCSLCWDDKETYCRKAIYTGMMVPGTYQQYLVSPARYASPIPDGIPDEIAAPIMCSASTIYRSIQESRLEPGDWAVFPGGGGGVGIQGVQLAHAMGMRPVVVDTGDEKRSLALQMGAEAFVDFKEVSDPAEAVIQITDGVGAHGVFVTAQAAYPTAVAYLGKRIGGTIMCIGLAATGSIKLELDPNLCIKQNIRVQGTMVGSRRDTAVAFDFAQRGKLRQICEVYPIDRLPEAVEKLRKGQVAGRIVIDFNQ</sequence>
<dbReference type="InterPro" id="IPR013149">
    <property type="entry name" value="ADH-like_C"/>
</dbReference>
<name>A0A0F8VST8_9EURO</name>
<evidence type="ECO:0000256" key="13">
    <source>
        <dbReference type="ARBA" id="ARBA00023002"/>
    </source>
</evidence>